<feature type="domain" description="Nudix hydrolase" evidence="3">
    <location>
        <begin position="15"/>
        <end position="147"/>
    </location>
</feature>
<dbReference type="RefSeq" id="WP_123744245.1">
    <property type="nucleotide sequence ID" value="NZ_RJKM01000001.1"/>
</dbReference>
<reference evidence="4 5" key="1">
    <citation type="submission" date="2018-11" db="EMBL/GenBank/DDBJ databases">
        <title>Sequencing the genomes of 1000 actinobacteria strains.</title>
        <authorList>
            <person name="Klenk H.-P."/>
        </authorList>
    </citation>
    <scope>NUCLEOTIDE SEQUENCE [LARGE SCALE GENOMIC DNA]</scope>
    <source>
        <strain evidence="4 5">DSM 44231</strain>
    </source>
</reference>
<dbReference type="InterPro" id="IPR015797">
    <property type="entry name" value="NUDIX_hydrolase-like_dom_sf"/>
</dbReference>
<evidence type="ECO:0000256" key="2">
    <source>
        <dbReference type="ARBA" id="ARBA00022801"/>
    </source>
</evidence>
<organism evidence="4 5">
    <name type="scientific">Saccharothrix texasensis</name>
    <dbReference type="NCBI Taxonomy" id="103734"/>
    <lineage>
        <taxon>Bacteria</taxon>
        <taxon>Bacillati</taxon>
        <taxon>Actinomycetota</taxon>
        <taxon>Actinomycetes</taxon>
        <taxon>Pseudonocardiales</taxon>
        <taxon>Pseudonocardiaceae</taxon>
        <taxon>Saccharothrix</taxon>
    </lineage>
</organism>
<proteinExistence type="predicted"/>
<dbReference type="PROSITE" id="PS00893">
    <property type="entry name" value="NUDIX_BOX"/>
    <property type="match status" value="1"/>
</dbReference>
<dbReference type="PANTHER" id="PTHR43046">
    <property type="entry name" value="GDP-MANNOSE MANNOSYL HYDROLASE"/>
    <property type="match status" value="1"/>
</dbReference>
<evidence type="ECO:0000313" key="5">
    <source>
        <dbReference type="Proteomes" id="UP000268727"/>
    </source>
</evidence>
<evidence type="ECO:0000313" key="4">
    <source>
        <dbReference type="EMBL" id="ROP38639.1"/>
    </source>
</evidence>
<keyword evidence="5" id="KW-1185">Reference proteome</keyword>
<evidence type="ECO:0000256" key="1">
    <source>
        <dbReference type="ARBA" id="ARBA00001946"/>
    </source>
</evidence>
<name>A0A3N1H7X7_9PSEU</name>
<comment type="caution">
    <text evidence="4">The sequence shown here is derived from an EMBL/GenBank/DDBJ whole genome shotgun (WGS) entry which is preliminary data.</text>
</comment>
<dbReference type="EMBL" id="RJKM01000001">
    <property type="protein sequence ID" value="ROP38639.1"/>
    <property type="molecule type" value="Genomic_DNA"/>
</dbReference>
<accession>A0A3N1H7X7</accession>
<dbReference type="OrthoDB" id="9814308at2"/>
<gene>
    <name evidence="4" type="ORF">EDD40_4000</name>
</gene>
<dbReference type="GO" id="GO:0016787">
    <property type="term" value="F:hydrolase activity"/>
    <property type="evidence" value="ECO:0007669"/>
    <property type="project" value="UniProtKB-KW"/>
</dbReference>
<dbReference type="InterPro" id="IPR000086">
    <property type="entry name" value="NUDIX_hydrolase_dom"/>
</dbReference>
<protein>
    <submittedName>
        <fullName evidence="4">ADP-ribose pyrophosphatase YjhB (NUDIX family)</fullName>
    </submittedName>
</protein>
<dbReference type="PANTHER" id="PTHR43046:SF16">
    <property type="entry name" value="ADP-RIBOSE PYROPHOSPHATASE YJHB-RELATED"/>
    <property type="match status" value="1"/>
</dbReference>
<sequence length="157" mass="17562">MARTDHYNDPNAPKATNIVVAVTAFVQDDQGRLLMIRRTDNDLYSIPGGAQDVGETIGHTVVREIKEETGIDVDPTDIIGVYSDPAHVISYTDGEVRQEFSICFRAQPIGGELRTSNESSEVHWVAREDLEALNIHPSIRLRIEHGFEPRTTPYFAK</sequence>
<dbReference type="Pfam" id="PF00293">
    <property type="entry name" value="NUDIX"/>
    <property type="match status" value="1"/>
</dbReference>
<comment type="cofactor">
    <cofactor evidence="1">
        <name>Mg(2+)</name>
        <dbReference type="ChEBI" id="CHEBI:18420"/>
    </cofactor>
</comment>
<dbReference type="Proteomes" id="UP000268727">
    <property type="component" value="Unassembled WGS sequence"/>
</dbReference>
<keyword evidence="2" id="KW-0378">Hydrolase</keyword>
<dbReference type="Gene3D" id="3.90.79.10">
    <property type="entry name" value="Nucleoside Triphosphate Pyrophosphohydrolase"/>
    <property type="match status" value="1"/>
</dbReference>
<dbReference type="AlphaFoldDB" id="A0A3N1H7X7"/>
<evidence type="ECO:0000259" key="3">
    <source>
        <dbReference type="PROSITE" id="PS51462"/>
    </source>
</evidence>
<dbReference type="InterPro" id="IPR020084">
    <property type="entry name" value="NUDIX_hydrolase_CS"/>
</dbReference>
<dbReference type="SUPFAM" id="SSF55811">
    <property type="entry name" value="Nudix"/>
    <property type="match status" value="1"/>
</dbReference>
<dbReference type="PROSITE" id="PS51462">
    <property type="entry name" value="NUDIX"/>
    <property type="match status" value="1"/>
</dbReference>